<keyword evidence="4" id="KW-0028">Amino-acid biosynthesis</keyword>
<dbReference type="EC" id="4.1.1.48" evidence="3"/>
<keyword evidence="5" id="KW-0822">Tryptophan biosynthesis</keyword>
<dbReference type="Gene3D" id="3.20.20.70">
    <property type="entry name" value="Aldolase class I"/>
    <property type="match status" value="1"/>
</dbReference>
<evidence type="ECO:0000256" key="1">
    <source>
        <dbReference type="ARBA" id="ARBA00001633"/>
    </source>
</evidence>
<evidence type="ECO:0000256" key="5">
    <source>
        <dbReference type="ARBA" id="ARBA00022822"/>
    </source>
</evidence>
<evidence type="ECO:0000256" key="4">
    <source>
        <dbReference type="ARBA" id="ARBA00022605"/>
    </source>
</evidence>
<proteinExistence type="predicted"/>
<dbReference type="KEGG" id="hhe:HH_0986"/>
<keyword evidence="7" id="KW-0456">Lyase</keyword>
<organism evidence="9 10">
    <name type="scientific">Helicobacter hepaticus (strain ATCC 51449 / 3B1)</name>
    <dbReference type="NCBI Taxonomy" id="235279"/>
    <lineage>
        <taxon>Bacteria</taxon>
        <taxon>Pseudomonadati</taxon>
        <taxon>Campylobacterota</taxon>
        <taxon>Epsilonproteobacteria</taxon>
        <taxon>Campylobacterales</taxon>
        <taxon>Helicobacteraceae</taxon>
        <taxon>Helicobacter</taxon>
    </lineage>
</organism>
<dbReference type="UniPathway" id="UPA00035">
    <property type="reaction ID" value="UER00043"/>
</dbReference>
<dbReference type="STRING" id="235279.HH_0986"/>
<comment type="catalytic activity">
    <reaction evidence="1">
        <text>1-(2-carboxyphenylamino)-1-deoxy-D-ribulose 5-phosphate + H(+) = (1S,2R)-1-C-(indol-3-yl)glycerol 3-phosphate + CO2 + H2O</text>
        <dbReference type="Rhea" id="RHEA:23476"/>
        <dbReference type="ChEBI" id="CHEBI:15377"/>
        <dbReference type="ChEBI" id="CHEBI:15378"/>
        <dbReference type="ChEBI" id="CHEBI:16526"/>
        <dbReference type="ChEBI" id="CHEBI:58613"/>
        <dbReference type="ChEBI" id="CHEBI:58866"/>
        <dbReference type="EC" id="4.1.1.48"/>
    </reaction>
</comment>
<evidence type="ECO:0000313" key="10">
    <source>
        <dbReference type="Proteomes" id="UP000002495"/>
    </source>
</evidence>
<dbReference type="Pfam" id="PF00218">
    <property type="entry name" value="IGPS"/>
    <property type="match status" value="1"/>
</dbReference>
<dbReference type="InterPro" id="IPR013798">
    <property type="entry name" value="Indole-3-glycerol_P_synth_dom"/>
</dbReference>
<evidence type="ECO:0000256" key="3">
    <source>
        <dbReference type="ARBA" id="ARBA00012362"/>
    </source>
</evidence>
<dbReference type="eggNOG" id="COG0134">
    <property type="taxonomic scope" value="Bacteria"/>
</dbReference>
<evidence type="ECO:0000256" key="2">
    <source>
        <dbReference type="ARBA" id="ARBA00004696"/>
    </source>
</evidence>
<dbReference type="Proteomes" id="UP000002495">
    <property type="component" value="Chromosome"/>
</dbReference>
<dbReference type="EMBL" id="AE017125">
    <property type="protein sequence ID" value="AAP77583.1"/>
    <property type="molecule type" value="Genomic_DNA"/>
</dbReference>
<evidence type="ECO:0000259" key="8">
    <source>
        <dbReference type="Pfam" id="PF00218"/>
    </source>
</evidence>
<evidence type="ECO:0000313" key="9">
    <source>
        <dbReference type="EMBL" id="AAP77583.1"/>
    </source>
</evidence>
<protein>
    <recommendedName>
        <fullName evidence="3">indole-3-glycerol-phosphate synthase</fullName>
        <ecNumber evidence="3">4.1.1.48</ecNumber>
    </recommendedName>
</protein>
<keyword evidence="10" id="KW-1185">Reference proteome</keyword>
<feature type="domain" description="Indole-3-glycerol phosphate synthase" evidence="8">
    <location>
        <begin position="91"/>
        <end position="174"/>
    </location>
</feature>
<dbReference type="InterPro" id="IPR011060">
    <property type="entry name" value="RibuloseP-bd_barrel"/>
</dbReference>
<dbReference type="SUPFAM" id="SSF51366">
    <property type="entry name" value="Ribulose-phoshate binding barrel"/>
    <property type="match status" value="1"/>
</dbReference>
<dbReference type="GO" id="GO:0004425">
    <property type="term" value="F:indole-3-glycerol-phosphate synthase activity"/>
    <property type="evidence" value="ECO:0007669"/>
    <property type="project" value="UniProtKB-EC"/>
</dbReference>
<evidence type="ECO:0000256" key="7">
    <source>
        <dbReference type="ARBA" id="ARBA00023239"/>
    </source>
</evidence>
<gene>
    <name evidence="9" type="ordered locus">HH_0986</name>
</gene>
<evidence type="ECO:0000256" key="6">
    <source>
        <dbReference type="ARBA" id="ARBA00023141"/>
    </source>
</evidence>
<accession>Q7VHI1</accession>
<comment type="pathway">
    <text evidence="2">Amino-acid biosynthesis; L-tryptophan biosynthesis; L-tryptophan from chorismate: step 4/5.</text>
</comment>
<dbReference type="AlphaFoldDB" id="Q7VHI1"/>
<sequence>MDFDTLGRTLAYSPFMPRVERSFFVRESGNAPKIAQRLFIESATFCADSLSYIHRAYALEEQMETLGHFEAYMLDLSEGMSNVDTLSSPLESIALLRRHSTLPIIHSDIFLEEYQILESALFGADTILIPAQPLSGKSLTKLLSFARRLSFEPFIGVQNKDELKKAIFSGASMLFIPQDTFAELLSLVPNTQVIATDCADEYGVDLWIQSKNVEVK</sequence>
<dbReference type="InterPro" id="IPR013785">
    <property type="entry name" value="Aldolase_TIM"/>
</dbReference>
<dbReference type="HOGENOM" id="CLU_088192_0_0_7"/>
<keyword evidence="6" id="KW-0057">Aromatic amino acid biosynthesis</keyword>
<dbReference type="GO" id="GO:0000162">
    <property type="term" value="P:L-tryptophan biosynthetic process"/>
    <property type="evidence" value="ECO:0007669"/>
    <property type="project" value="UniProtKB-UniPathway"/>
</dbReference>
<reference evidence="9 10" key="1">
    <citation type="journal article" date="2003" name="Proc. Natl. Acad. Sci. U.S.A.">
        <title>The complete genome sequence of the carcinogenic bacterium Helicobacter hepaticus.</title>
        <authorList>
            <person name="Suerbaum S."/>
            <person name="Josenhans C."/>
            <person name="Sterzenbach T."/>
            <person name="Drescher B."/>
            <person name="Brandt P."/>
            <person name="Bell M."/>
            <person name="Droege M."/>
            <person name="Fartmann B."/>
            <person name="Fischer H.-P."/>
            <person name="Ge Z."/>
            <person name="Hoerster A."/>
            <person name="Holland R."/>
            <person name="Klein K."/>
            <person name="Koenig J."/>
            <person name="Macko L."/>
            <person name="Mendz G.L."/>
            <person name="Nyakatura G."/>
            <person name="Schauer D.B."/>
            <person name="Shen Z."/>
            <person name="Weber J."/>
            <person name="Frosch M."/>
            <person name="Fox J.G."/>
        </authorList>
    </citation>
    <scope>NUCLEOTIDE SEQUENCE [LARGE SCALE GENOMIC DNA]</scope>
    <source>
        <strain evidence="10">ATCC 51449 / 3B1</strain>
    </source>
</reference>
<name>Q7VHI1_HELHP</name>